<feature type="binding site" evidence="2">
    <location>
        <position position="235"/>
    </location>
    <ligand>
        <name>FAD</name>
        <dbReference type="ChEBI" id="CHEBI:57692"/>
    </ligand>
</feature>
<dbReference type="InterPro" id="IPR007867">
    <property type="entry name" value="GMC_OxRtase_C"/>
</dbReference>
<dbReference type="SUPFAM" id="SSF51905">
    <property type="entry name" value="FAD/NAD(P)-binding domain"/>
    <property type="match status" value="1"/>
</dbReference>
<dbReference type="InterPro" id="IPR012132">
    <property type="entry name" value="GMC_OxRdtase"/>
</dbReference>
<comment type="caution">
    <text evidence="4">The sequence shown here is derived from an EMBL/GenBank/DDBJ whole genome shotgun (WGS) entry which is preliminary data.</text>
</comment>
<evidence type="ECO:0000256" key="1">
    <source>
        <dbReference type="ARBA" id="ARBA00010790"/>
    </source>
</evidence>
<evidence type="ECO:0000313" key="4">
    <source>
        <dbReference type="EMBL" id="KAK3934802.1"/>
    </source>
</evidence>
<accession>A0AAN6RYQ5</accession>
<dbReference type="EMBL" id="MU853960">
    <property type="protein sequence ID" value="KAK3934802.1"/>
    <property type="molecule type" value="Genomic_DNA"/>
</dbReference>
<dbReference type="PIRSF" id="PIRSF000137">
    <property type="entry name" value="Alcohol_oxidase"/>
    <property type="match status" value="1"/>
</dbReference>
<feature type="binding site" evidence="2">
    <location>
        <begin position="104"/>
        <end position="107"/>
    </location>
    <ligand>
        <name>FAD</name>
        <dbReference type="ChEBI" id="CHEBI:57692"/>
    </ligand>
</feature>
<feature type="binding site" evidence="2">
    <location>
        <begin position="539"/>
        <end position="540"/>
    </location>
    <ligand>
        <name>FAD</name>
        <dbReference type="ChEBI" id="CHEBI:57692"/>
    </ligand>
</feature>
<comment type="cofactor">
    <cofactor evidence="2">
        <name>FAD</name>
        <dbReference type="ChEBI" id="CHEBI:57692"/>
    </cofactor>
</comment>
<dbReference type="PROSITE" id="PS51257">
    <property type="entry name" value="PROKAR_LIPOPROTEIN"/>
    <property type="match status" value="1"/>
</dbReference>
<dbReference type="GO" id="GO:0050660">
    <property type="term" value="F:flavin adenine dinucleotide binding"/>
    <property type="evidence" value="ECO:0007669"/>
    <property type="project" value="InterPro"/>
</dbReference>
<gene>
    <name evidence="4" type="ORF">QBC46DRAFT_347257</name>
</gene>
<dbReference type="PROSITE" id="PS00624">
    <property type="entry name" value="GMC_OXRED_2"/>
    <property type="match status" value="1"/>
</dbReference>
<evidence type="ECO:0000256" key="2">
    <source>
        <dbReference type="PIRSR" id="PIRSR000137-2"/>
    </source>
</evidence>
<evidence type="ECO:0000313" key="5">
    <source>
        <dbReference type="Proteomes" id="UP001303473"/>
    </source>
</evidence>
<keyword evidence="5" id="KW-1185">Reference proteome</keyword>
<dbReference type="PANTHER" id="PTHR11552:SF78">
    <property type="entry name" value="GLUCOSE-METHANOL-CHOLINE OXIDOREDUCTASE N-TERMINAL DOMAIN-CONTAINING PROTEIN"/>
    <property type="match status" value="1"/>
</dbReference>
<keyword evidence="2" id="KW-0274">FAD</keyword>
<keyword evidence="2" id="KW-0285">Flavoprotein</keyword>
<dbReference type="Pfam" id="PF05199">
    <property type="entry name" value="GMC_oxred_C"/>
    <property type="match status" value="1"/>
</dbReference>
<dbReference type="Proteomes" id="UP001303473">
    <property type="component" value="Unassembled WGS sequence"/>
</dbReference>
<reference evidence="5" key="1">
    <citation type="journal article" date="2023" name="Mol. Phylogenet. Evol.">
        <title>Genome-scale phylogeny and comparative genomics of the fungal order Sordariales.</title>
        <authorList>
            <person name="Hensen N."/>
            <person name="Bonometti L."/>
            <person name="Westerberg I."/>
            <person name="Brannstrom I.O."/>
            <person name="Guillou S."/>
            <person name="Cros-Aarteil S."/>
            <person name="Calhoun S."/>
            <person name="Haridas S."/>
            <person name="Kuo A."/>
            <person name="Mondo S."/>
            <person name="Pangilinan J."/>
            <person name="Riley R."/>
            <person name="LaButti K."/>
            <person name="Andreopoulos B."/>
            <person name="Lipzen A."/>
            <person name="Chen C."/>
            <person name="Yan M."/>
            <person name="Daum C."/>
            <person name="Ng V."/>
            <person name="Clum A."/>
            <person name="Steindorff A."/>
            <person name="Ohm R.A."/>
            <person name="Martin F."/>
            <person name="Silar P."/>
            <person name="Natvig D.O."/>
            <person name="Lalanne C."/>
            <person name="Gautier V."/>
            <person name="Ament-Velasquez S.L."/>
            <person name="Kruys A."/>
            <person name="Hutchinson M.I."/>
            <person name="Powell A.J."/>
            <person name="Barry K."/>
            <person name="Miller A.N."/>
            <person name="Grigoriev I.V."/>
            <person name="Debuchy R."/>
            <person name="Gladieux P."/>
            <person name="Hiltunen Thoren M."/>
            <person name="Johannesson H."/>
        </authorList>
    </citation>
    <scope>NUCLEOTIDE SEQUENCE [LARGE SCALE GENOMIC DNA]</scope>
    <source>
        <strain evidence="5">CBS 340.73</strain>
    </source>
</reference>
<proteinExistence type="inferred from homology"/>
<dbReference type="AlphaFoldDB" id="A0AAN6RYQ5"/>
<sequence>MGLANKALDNLDEVDVIIAGGGTAACVVAARLAEADPSLSILVVERGSNNYNVPNVIHPALFLQHLMPGSKTAIFNKSTKSVHVADREVIVPSGGTLGGGSSINFMVYNRAQRSDFDSWKTPGWTADELLPYMKKLETYHGAGVADTHGLDGPIHISDGGYRARRSQDEFIEAARQLGYPEVEDLQNLDANNGFGRWMRHVSPEGRRQDAVHRYLHPKLQDGQHPNLHVLVESEVVRVLFDNNKRACAVEFTPNPDYQVTTDLTQHAKTVVKARKLVVVSAGAFGSPAILERSGIGGQAVLERAGVPVLVDLPGVGHDYQDHNLVVCPYRTALEPSETNDDMQTGRLPQDQAIAEANRKLGWNGCDVIGQIRPTEAEVEALGPEFREAWDRDFKDNINRPLMLVALVSSYLGDPSAIPVGQYVSVIPYTAYPYSRGSVHITGPEVSDPLDFDAGYFESALDVTALMWGYKKGRELIRRAGFYRGEVAVGHPKFPPGSKAACVDLQDGAPREHAVQDIPYSAEDDQAIVQHLRENVGTTWHSLGTNKMAPREQLGVVDGNLNVHGVSGLKVVDLSIAPENVAANTNNTALTIGEKGADIIINELGLRSARRY</sequence>
<dbReference type="GO" id="GO:0016614">
    <property type="term" value="F:oxidoreductase activity, acting on CH-OH group of donors"/>
    <property type="evidence" value="ECO:0007669"/>
    <property type="project" value="InterPro"/>
</dbReference>
<feature type="domain" description="Glucose-methanol-choline oxidoreductase N-terminal" evidence="3">
    <location>
        <begin position="282"/>
        <end position="296"/>
    </location>
</feature>
<dbReference type="Gene3D" id="3.30.560.10">
    <property type="entry name" value="Glucose Oxidase, domain 3"/>
    <property type="match status" value="1"/>
</dbReference>
<organism evidence="4 5">
    <name type="scientific">Diplogelasinospora grovesii</name>
    <dbReference type="NCBI Taxonomy" id="303347"/>
    <lineage>
        <taxon>Eukaryota</taxon>
        <taxon>Fungi</taxon>
        <taxon>Dikarya</taxon>
        <taxon>Ascomycota</taxon>
        <taxon>Pezizomycotina</taxon>
        <taxon>Sordariomycetes</taxon>
        <taxon>Sordariomycetidae</taxon>
        <taxon>Sordariales</taxon>
        <taxon>Diplogelasinosporaceae</taxon>
        <taxon>Diplogelasinospora</taxon>
    </lineage>
</organism>
<dbReference type="InterPro" id="IPR000172">
    <property type="entry name" value="GMC_OxRdtase_N"/>
</dbReference>
<protein>
    <submittedName>
        <fullName evidence="4">Alcohol oxidase-like protein</fullName>
    </submittedName>
</protein>
<comment type="similarity">
    <text evidence="1">Belongs to the GMC oxidoreductase family.</text>
</comment>
<dbReference type="InterPro" id="IPR036188">
    <property type="entry name" value="FAD/NAD-bd_sf"/>
</dbReference>
<evidence type="ECO:0000259" key="3">
    <source>
        <dbReference type="PROSITE" id="PS00624"/>
    </source>
</evidence>
<dbReference type="SUPFAM" id="SSF54373">
    <property type="entry name" value="FAD-linked reductases, C-terminal domain"/>
    <property type="match status" value="1"/>
</dbReference>
<dbReference type="Gene3D" id="3.50.50.60">
    <property type="entry name" value="FAD/NAD(P)-binding domain"/>
    <property type="match status" value="1"/>
</dbReference>
<dbReference type="PANTHER" id="PTHR11552">
    <property type="entry name" value="GLUCOSE-METHANOL-CHOLINE GMC OXIDOREDUCTASE"/>
    <property type="match status" value="1"/>
</dbReference>
<dbReference type="Pfam" id="PF00732">
    <property type="entry name" value="GMC_oxred_N"/>
    <property type="match status" value="1"/>
</dbReference>
<name>A0AAN6RYQ5_9PEZI</name>